<dbReference type="Gene3D" id="3.50.50.60">
    <property type="entry name" value="FAD/NAD(P)-binding domain"/>
    <property type="match status" value="1"/>
</dbReference>
<dbReference type="InterPro" id="IPR011280">
    <property type="entry name" value="Succ_DH/Fum_Rdt_flav_su"/>
</dbReference>
<evidence type="ECO:0000259" key="5">
    <source>
        <dbReference type="Pfam" id="PF02910"/>
    </source>
</evidence>
<keyword evidence="2 6" id="KW-0560">Oxidoreductase</keyword>
<evidence type="ECO:0000259" key="4">
    <source>
        <dbReference type="Pfam" id="PF00890"/>
    </source>
</evidence>
<dbReference type="RefSeq" id="WP_191268528.1">
    <property type="nucleotide sequence ID" value="NZ_BMXJ01000002.1"/>
</dbReference>
<dbReference type="PANTHER" id="PTHR11632:SF53">
    <property type="entry name" value="SUCCINATE DEHYDROGENASE FLAVOPROTEIN SUBUNIT"/>
    <property type="match status" value="1"/>
</dbReference>
<dbReference type="EC" id="1.3.5.1" evidence="6"/>
<dbReference type="InterPro" id="IPR037099">
    <property type="entry name" value="Fum_R/Succ_DH_flav-like_C_sf"/>
</dbReference>
<dbReference type="Gene3D" id="3.90.700.10">
    <property type="entry name" value="Succinate dehydrogenase/fumarate reductase flavoprotein, catalytic domain"/>
    <property type="match status" value="1"/>
</dbReference>
<accession>A0ABR9HBM6</accession>
<name>A0ABR9HBM6_9ACTN</name>
<dbReference type="PRINTS" id="PR00368">
    <property type="entry name" value="FADPNR"/>
</dbReference>
<evidence type="ECO:0000313" key="7">
    <source>
        <dbReference type="Proteomes" id="UP000598217"/>
    </source>
</evidence>
<dbReference type="PANTHER" id="PTHR11632">
    <property type="entry name" value="SUCCINATE DEHYDROGENASE 2 FLAVOPROTEIN SUBUNIT"/>
    <property type="match status" value="1"/>
</dbReference>
<feature type="region of interest" description="Disordered" evidence="3">
    <location>
        <begin position="1"/>
        <end position="22"/>
    </location>
</feature>
<dbReference type="SUPFAM" id="SSF51905">
    <property type="entry name" value="FAD/NAD(P)-binding domain"/>
    <property type="match status" value="1"/>
</dbReference>
<sequence>MSENDLYIEGAPIRDEKAPEGPINERWDKRRFSAKLVNPANRRKLSVIIVGTGLAGAAAAATMGEAGYNVLSFCYQDSPRRAHSIAAQGGINAAKNYRNDGDSIHRLFYDTVKGGDFRSRESNVYRLAQTSVEIIDQCVAQGVPFAREYGGLLDNRSFGGVQVSRTFYARGQTGQQLLIGAYQAQERQIAAGTVQMNTRHEMLEVIVVDGKARGIIARDMVTGEIETHFADAVVLATGGYGNVFFLSTNAMGSNVTAAWRAHRKGAHFANPCYTQIHPTCIPVSGDYQSKLTLMSESLRNDGRIWVPKEGDDTRDPRQIPEDERDYYLERIYPAFGNLVPRDIASRAAKNVCDEGRGVGPGGLGVYLDFADAIERLGMDAVEAKYGNLFDMYQRITGENPYEVPMRIYPAVHYTMGGLWVDYDLQSSIPGLFVTGEANFSDHGANRLGASALMQGLADGYFVLPNTINDYLADGPFEKLDESHPEAVKAKEQVTSRIDKLLSINGSRTVDSFHKELGHIMWDYCGMERNEEGLRKAIDLIRELRAEFWRDVKVLGTNEEFNQALEKANRVADFLELGELMCIDALHRRESCGGHFRAESQTEDGEALRHDDEFAYVAAWEFGGTDSKPVLHKEALEYEYVEMKQRSYK</sequence>
<keyword evidence="1" id="KW-0285">Flavoprotein</keyword>
<protein>
    <submittedName>
        <fullName evidence="6">Succinate dehydrogenase / fumarate reductase flavoprotein subunit</fullName>
        <ecNumber evidence="6">1.3.5.1</ecNumber>
        <ecNumber evidence="6">1.3.5.4</ecNumber>
    </submittedName>
</protein>
<evidence type="ECO:0000256" key="3">
    <source>
        <dbReference type="SAM" id="MobiDB-lite"/>
    </source>
</evidence>
<reference evidence="6 7" key="1">
    <citation type="submission" date="2020-10" db="EMBL/GenBank/DDBJ databases">
        <title>Sequencing the genomes of 1000 actinobacteria strains.</title>
        <authorList>
            <person name="Klenk H.-P."/>
        </authorList>
    </citation>
    <scope>NUCLEOTIDE SEQUENCE [LARGE SCALE GENOMIC DNA]</scope>
    <source>
        <strain evidence="6 7">DSM 45157</strain>
    </source>
</reference>
<dbReference type="SUPFAM" id="SSF56425">
    <property type="entry name" value="Succinate dehydrogenase/fumarate reductase flavoprotein, catalytic domain"/>
    <property type="match status" value="1"/>
</dbReference>
<evidence type="ECO:0000256" key="1">
    <source>
        <dbReference type="ARBA" id="ARBA00022630"/>
    </source>
</evidence>
<feature type="compositionally biased region" description="Basic and acidic residues" evidence="3">
    <location>
        <begin position="12"/>
        <end position="22"/>
    </location>
</feature>
<dbReference type="NCBIfam" id="TIGR01811">
    <property type="entry name" value="sdhA_Bsu"/>
    <property type="match status" value="1"/>
</dbReference>
<dbReference type="InterPro" id="IPR027477">
    <property type="entry name" value="Succ_DH/fumarate_Rdtase_cat_sf"/>
</dbReference>
<dbReference type="InterPro" id="IPR003953">
    <property type="entry name" value="FAD-dep_OxRdtase_2_FAD-bd"/>
</dbReference>
<dbReference type="Pfam" id="PF02910">
    <property type="entry name" value="Succ_DH_flav_C"/>
    <property type="match status" value="1"/>
</dbReference>
<evidence type="ECO:0000256" key="2">
    <source>
        <dbReference type="ARBA" id="ARBA00023002"/>
    </source>
</evidence>
<feature type="domain" description="Fumarate reductase/succinate dehydrogenase flavoprotein-like C-terminal" evidence="5">
    <location>
        <begin position="513"/>
        <end position="647"/>
    </location>
</feature>
<dbReference type="InterPro" id="IPR015939">
    <property type="entry name" value="Fum_Rdtase/Succ_DH_flav-like_C"/>
</dbReference>
<dbReference type="NCBIfam" id="NF005749">
    <property type="entry name" value="PRK07573.1"/>
    <property type="match status" value="1"/>
</dbReference>
<organism evidence="6 7">
    <name type="scientific">Nocardiopsis terrae</name>
    <dbReference type="NCBI Taxonomy" id="372655"/>
    <lineage>
        <taxon>Bacteria</taxon>
        <taxon>Bacillati</taxon>
        <taxon>Actinomycetota</taxon>
        <taxon>Actinomycetes</taxon>
        <taxon>Streptosporangiales</taxon>
        <taxon>Nocardiopsidaceae</taxon>
        <taxon>Nocardiopsis</taxon>
    </lineage>
</organism>
<dbReference type="GO" id="GO:0008177">
    <property type="term" value="F:succinate dehydrogenase (quinone) activity"/>
    <property type="evidence" value="ECO:0007669"/>
    <property type="project" value="UniProtKB-EC"/>
</dbReference>
<dbReference type="InterPro" id="IPR030664">
    <property type="entry name" value="SdhA/FrdA/AprA"/>
</dbReference>
<dbReference type="EMBL" id="JADBDY010000001">
    <property type="protein sequence ID" value="MBE1456434.1"/>
    <property type="molecule type" value="Genomic_DNA"/>
</dbReference>
<comment type="caution">
    <text evidence="6">The sequence shown here is derived from an EMBL/GenBank/DDBJ whole genome shotgun (WGS) entry which is preliminary data.</text>
</comment>
<dbReference type="Gene3D" id="1.20.58.100">
    <property type="entry name" value="Fumarate reductase/succinate dehydrogenase flavoprotein-like, C-terminal domain"/>
    <property type="match status" value="1"/>
</dbReference>
<dbReference type="InterPro" id="IPR036188">
    <property type="entry name" value="FAD/NAD-bd_sf"/>
</dbReference>
<feature type="domain" description="FAD-dependent oxidoreductase 2 FAD-binding" evidence="4">
    <location>
        <begin position="47"/>
        <end position="452"/>
    </location>
</feature>
<gene>
    <name evidence="6" type="ORF">H4W79_000648</name>
</gene>
<keyword evidence="7" id="KW-1185">Reference proteome</keyword>
<dbReference type="EC" id="1.3.5.4" evidence="6"/>
<dbReference type="SUPFAM" id="SSF46977">
    <property type="entry name" value="Succinate dehydrogenase/fumarate reductase flavoprotein C-terminal domain"/>
    <property type="match status" value="1"/>
</dbReference>
<evidence type="ECO:0000313" key="6">
    <source>
        <dbReference type="EMBL" id="MBE1456434.1"/>
    </source>
</evidence>
<dbReference type="Proteomes" id="UP000598217">
    <property type="component" value="Unassembled WGS sequence"/>
</dbReference>
<dbReference type="Pfam" id="PF00890">
    <property type="entry name" value="FAD_binding_2"/>
    <property type="match status" value="1"/>
</dbReference>
<proteinExistence type="predicted"/>